<dbReference type="InterPro" id="IPR000182">
    <property type="entry name" value="GNAT_dom"/>
</dbReference>
<dbReference type="CDD" id="cd04301">
    <property type="entry name" value="NAT_SF"/>
    <property type="match status" value="1"/>
</dbReference>
<dbReference type="Gene3D" id="3.40.630.30">
    <property type="match status" value="1"/>
</dbReference>
<name>A0A8H7TCF3_9HELO</name>
<dbReference type="InterPro" id="IPR016181">
    <property type="entry name" value="Acyl_CoA_acyltransferase"/>
</dbReference>
<evidence type="ECO:0000259" key="1">
    <source>
        <dbReference type="PROSITE" id="PS51186"/>
    </source>
</evidence>
<dbReference type="EMBL" id="JAFJYH010000158">
    <property type="protein sequence ID" value="KAG4417309.1"/>
    <property type="molecule type" value="Genomic_DNA"/>
</dbReference>
<dbReference type="SUPFAM" id="SSF55729">
    <property type="entry name" value="Acyl-CoA N-acyltransferases (Nat)"/>
    <property type="match status" value="1"/>
</dbReference>
<feature type="domain" description="N-acetyltransferase" evidence="1">
    <location>
        <begin position="11"/>
        <end position="186"/>
    </location>
</feature>
<protein>
    <recommendedName>
        <fullName evidence="1">N-acetyltransferase domain-containing protein</fullName>
    </recommendedName>
</protein>
<proteinExistence type="predicted"/>
<dbReference type="AlphaFoldDB" id="A0A8H7TCF3"/>
<dbReference type="Proteomes" id="UP000664132">
    <property type="component" value="Unassembled WGS sequence"/>
</dbReference>
<reference evidence="2" key="1">
    <citation type="submission" date="2021-02" db="EMBL/GenBank/DDBJ databases">
        <title>Genome sequence Cadophora malorum strain M34.</title>
        <authorList>
            <person name="Stefanovic E."/>
            <person name="Vu D."/>
            <person name="Scully C."/>
            <person name="Dijksterhuis J."/>
            <person name="Roader J."/>
            <person name="Houbraken J."/>
        </authorList>
    </citation>
    <scope>NUCLEOTIDE SEQUENCE</scope>
    <source>
        <strain evidence="2">M34</strain>
    </source>
</reference>
<evidence type="ECO:0000313" key="3">
    <source>
        <dbReference type="Proteomes" id="UP000664132"/>
    </source>
</evidence>
<sequence length="187" mass="20324">MDQMTSNAPRYQIHQATPADAEYVFSLATRVQAALTASGSLQELTPSTLETIRASIHKEEILIFTYTDATSSTRLTPIGSVTISPFSPSSGHGSVSWGIDEVGGKTWYLHSLMLEPTTQGNGLGKIFLGETLKLSGKRNGAGTLVLDCWAGNQKLKRFYEEVGFGLVGMFPEEGYEIAVFRVQLRAC</sequence>
<keyword evidence="3" id="KW-1185">Reference proteome</keyword>
<dbReference type="GO" id="GO:0016747">
    <property type="term" value="F:acyltransferase activity, transferring groups other than amino-acyl groups"/>
    <property type="evidence" value="ECO:0007669"/>
    <property type="project" value="InterPro"/>
</dbReference>
<accession>A0A8H7TCF3</accession>
<dbReference type="OrthoDB" id="424551at2759"/>
<comment type="caution">
    <text evidence="2">The sequence shown here is derived from an EMBL/GenBank/DDBJ whole genome shotgun (WGS) entry which is preliminary data.</text>
</comment>
<dbReference type="PROSITE" id="PS51186">
    <property type="entry name" value="GNAT"/>
    <property type="match status" value="1"/>
</dbReference>
<organism evidence="2 3">
    <name type="scientific">Cadophora malorum</name>
    <dbReference type="NCBI Taxonomy" id="108018"/>
    <lineage>
        <taxon>Eukaryota</taxon>
        <taxon>Fungi</taxon>
        <taxon>Dikarya</taxon>
        <taxon>Ascomycota</taxon>
        <taxon>Pezizomycotina</taxon>
        <taxon>Leotiomycetes</taxon>
        <taxon>Helotiales</taxon>
        <taxon>Ploettnerulaceae</taxon>
        <taxon>Cadophora</taxon>
    </lineage>
</organism>
<gene>
    <name evidence="2" type="ORF">IFR04_009524</name>
</gene>
<dbReference type="Pfam" id="PF00583">
    <property type="entry name" value="Acetyltransf_1"/>
    <property type="match status" value="1"/>
</dbReference>
<evidence type="ECO:0000313" key="2">
    <source>
        <dbReference type="EMBL" id="KAG4417309.1"/>
    </source>
</evidence>